<organism evidence="3">
    <name type="scientific">Arion vulgaris</name>
    <dbReference type="NCBI Taxonomy" id="1028688"/>
    <lineage>
        <taxon>Eukaryota</taxon>
        <taxon>Metazoa</taxon>
        <taxon>Spiralia</taxon>
        <taxon>Lophotrochozoa</taxon>
        <taxon>Mollusca</taxon>
        <taxon>Gastropoda</taxon>
        <taxon>Heterobranchia</taxon>
        <taxon>Euthyneura</taxon>
        <taxon>Panpulmonata</taxon>
        <taxon>Eupulmonata</taxon>
        <taxon>Stylommatophora</taxon>
        <taxon>Helicina</taxon>
        <taxon>Arionoidea</taxon>
        <taxon>Arionidae</taxon>
        <taxon>Arion</taxon>
    </lineage>
</organism>
<evidence type="ECO:0000313" key="3">
    <source>
        <dbReference type="EMBL" id="CEK47834.1"/>
    </source>
</evidence>
<feature type="non-terminal residue" evidence="3">
    <location>
        <position position="1"/>
    </location>
</feature>
<feature type="chain" id="PRO_5002126150" evidence="2">
    <location>
        <begin position="21"/>
        <end position="77"/>
    </location>
</feature>
<dbReference type="EMBL" id="HACG01000969">
    <property type="protein sequence ID" value="CEK47834.1"/>
    <property type="molecule type" value="Transcribed_RNA"/>
</dbReference>
<proteinExistence type="predicted"/>
<feature type="non-terminal residue" evidence="3">
    <location>
        <position position="77"/>
    </location>
</feature>
<protein>
    <submittedName>
        <fullName evidence="3">Uncharacterized protein</fullName>
    </submittedName>
</protein>
<dbReference type="AlphaFoldDB" id="A0A0B6XV90"/>
<gene>
    <name evidence="3" type="primary">ORF2379</name>
</gene>
<name>A0A0B6XV90_9EUPU</name>
<feature type="signal peptide" evidence="2">
    <location>
        <begin position="1"/>
        <end position="20"/>
    </location>
</feature>
<sequence>VDMGILHVLLLNCFVLACCGDAVISVPGTIDGFLKNNLPHTTSIAETNLNIDDGNDSAPETDVTKDGVHNLENDNID</sequence>
<feature type="compositionally biased region" description="Basic and acidic residues" evidence="1">
    <location>
        <begin position="62"/>
        <end position="77"/>
    </location>
</feature>
<evidence type="ECO:0000256" key="1">
    <source>
        <dbReference type="SAM" id="MobiDB-lite"/>
    </source>
</evidence>
<feature type="region of interest" description="Disordered" evidence="1">
    <location>
        <begin position="49"/>
        <end position="77"/>
    </location>
</feature>
<keyword evidence="2" id="KW-0732">Signal</keyword>
<accession>A0A0B6XV90</accession>
<reference evidence="3" key="1">
    <citation type="submission" date="2014-12" db="EMBL/GenBank/DDBJ databases">
        <title>Insight into the proteome of Arion vulgaris.</title>
        <authorList>
            <person name="Aradska J."/>
            <person name="Bulat T."/>
            <person name="Smidak R."/>
            <person name="Sarate P."/>
            <person name="Gangsoo J."/>
            <person name="Sialana F."/>
            <person name="Bilban M."/>
            <person name="Lubec G."/>
        </authorList>
    </citation>
    <scope>NUCLEOTIDE SEQUENCE</scope>
    <source>
        <tissue evidence="3">Skin</tissue>
    </source>
</reference>
<evidence type="ECO:0000256" key="2">
    <source>
        <dbReference type="SAM" id="SignalP"/>
    </source>
</evidence>